<comment type="caution">
    <text evidence="10">The sequence shown here is derived from an EMBL/GenBank/DDBJ whole genome shotgun (WGS) entry which is preliminary data.</text>
</comment>
<keyword evidence="5" id="KW-0547">Nucleotide-binding</keyword>
<gene>
    <name evidence="10" type="ORF">SAMN02910354_00563</name>
</gene>
<dbReference type="CDD" id="cd03216">
    <property type="entry name" value="ABC_Carb_Monos_I"/>
    <property type="match status" value="1"/>
</dbReference>
<sequence>MATERLSMRNMTKKYGTVTVLEDVSFNVKAGEVHALIGENGAGKSTLLNLLSGVRDATAGEIYIDGQKVNINSPKAAKDCGIAMIHQELQNVPELSVFQNIFLGRSLKKNLGLFVDKSKESQLALEVLKSLDPGIDPSVPIKTLKVAQQQIVEIARALLDNAKIIAMDEPTSSLTPSEFERLAELIKGLANSGVSIIYVSHKMDEIFKVCDRATILRDGRFIDCVNMSEQTEESIVTKMVGRKIEKLTHMSYATDEKILEVRNLGRDKAVKDINFIAHKGEVVGISGLVGAGRTELFRLIAGLDKPTSGEILVEGKRLKLNSVRDSIKMGIGLVPEDRKKEGILRDRSVLINIAMPSMDRFSQNGFIRKDYLGAVSHRLMMDLNLKPFDLEKTVGTFSGGNQQKVIIGRWLAAGTKIYLFDEPTRGIDIGTKSEIYNLIENLAKAGNVILVVSSEMPEIIRVSDRVLVMKEGSITAELCGGYINEENIAQYAIGQNKIKNEEGLNYVSN</sequence>
<evidence type="ECO:0000313" key="10">
    <source>
        <dbReference type="EMBL" id="SCX83555.1"/>
    </source>
</evidence>
<dbReference type="SMART" id="SM00382">
    <property type="entry name" value="AAA"/>
    <property type="match status" value="2"/>
</dbReference>
<dbReference type="CDD" id="cd03215">
    <property type="entry name" value="ABC_Carb_Monos_II"/>
    <property type="match status" value="1"/>
</dbReference>
<dbReference type="PANTHER" id="PTHR43790">
    <property type="entry name" value="CARBOHYDRATE TRANSPORT ATP-BINDING PROTEIN MG119-RELATED"/>
    <property type="match status" value="1"/>
</dbReference>
<evidence type="ECO:0000256" key="8">
    <source>
        <dbReference type="ARBA" id="ARBA00023136"/>
    </source>
</evidence>
<dbReference type="PANTHER" id="PTHR43790:SF3">
    <property type="entry name" value="D-ALLOSE IMPORT ATP-BINDING PROTEIN ALSA-RELATED"/>
    <property type="match status" value="1"/>
</dbReference>
<evidence type="ECO:0000256" key="7">
    <source>
        <dbReference type="ARBA" id="ARBA00022967"/>
    </source>
</evidence>
<keyword evidence="8" id="KW-0472">Membrane</keyword>
<feature type="domain" description="ABC transporter" evidence="9">
    <location>
        <begin position="253"/>
        <end position="496"/>
    </location>
</feature>
<evidence type="ECO:0000256" key="1">
    <source>
        <dbReference type="ARBA" id="ARBA00022448"/>
    </source>
</evidence>
<evidence type="ECO:0000256" key="6">
    <source>
        <dbReference type="ARBA" id="ARBA00022840"/>
    </source>
</evidence>
<dbReference type="EMBL" id="FMUQ01000003">
    <property type="protein sequence ID" value="SCX83555.1"/>
    <property type="molecule type" value="Genomic_DNA"/>
</dbReference>
<dbReference type="RefSeq" id="WP_090654206.1">
    <property type="nucleotide sequence ID" value="NZ_CP015031.1"/>
</dbReference>
<proteinExistence type="predicted"/>
<evidence type="ECO:0000256" key="2">
    <source>
        <dbReference type="ARBA" id="ARBA00022475"/>
    </source>
</evidence>
<evidence type="ECO:0000256" key="4">
    <source>
        <dbReference type="ARBA" id="ARBA00022737"/>
    </source>
</evidence>
<accession>A0A1G5B080</accession>
<keyword evidence="1" id="KW-0813">Transport</keyword>
<evidence type="ECO:0000256" key="5">
    <source>
        <dbReference type="ARBA" id="ARBA00022741"/>
    </source>
</evidence>
<keyword evidence="6 10" id="KW-0067">ATP-binding</keyword>
<dbReference type="InterPro" id="IPR003593">
    <property type="entry name" value="AAA+_ATPase"/>
</dbReference>
<dbReference type="InterPro" id="IPR017871">
    <property type="entry name" value="ABC_transporter-like_CS"/>
</dbReference>
<protein>
    <submittedName>
        <fullName evidence="10">Monosaccharide ABC transporter ATP-binding protein, CUT2 family</fullName>
    </submittedName>
</protein>
<dbReference type="PROSITE" id="PS50893">
    <property type="entry name" value="ABC_TRANSPORTER_2"/>
    <property type="match status" value="2"/>
</dbReference>
<name>A0A1G5B080_9PAST</name>
<evidence type="ECO:0000259" key="9">
    <source>
        <dbReference type="PROSITE" id="PS50893"/>
    </source>
</evidence>
<dbReference type="Proteomes" id="UP000199588">
    <property type="component" value="Unassembled WGS sequence"/>
</dbReference>
<keyword evidence="11" id="KW-1185">Reference proteome</keyword>
<dbReference type="InterPro" id="IPR027417">
    <property type="entry name" value="P-loop_NTPase"/>
</dbReference>
<evidence type="ECO:0000256" key="3">
    <source>
        <dbReference type="ARBA" id="ARBA00022597"/>
    </source>
</evidence>
<dbReference type="GO" id="GO:0005524">
    <property type="term" value="F:ATP binding"/>
    <property type="evidence" value="ECO:0007669"/>
    <property type="project" value="UniProtKB-KW"/>
</dbReference>
<dbReference type="InterPro" id="IPR003439">
    <property type="entry name" value="ABC_transporter-like_ATP-bd"/>
</dbReference>
<reference evidence="10 11" key="1">
    <citation type="submission" date="2016-10" db="EMBL/GenBank/DDBJ databases">
        <authorList>
            <person name="Varghese N."/>
            <person name="Submissions S."/>
        </authorList>
    </citation>
    <scope>NUCLEOTIDE SEQUENCE [LARGE SCALE GENOMIC DNA]</scope>
    <source>
        <strain evidence="10 11">DSM 22022</strain>
    </source>
</reference>
<keyword evidence="7" id="KW-1278">Translocase</keyword>
<dbReference type="Pfam" id="PF00005">
    <property type="entry name" value="ABC_tran"/>
    <property type="match status" value="2"/>
</dbReference>
<dbReference type="InterPro" id="IPR050107">
    <property type="entry name" value="ABC_carbohydrate_import_ATPase"/>
</dbReference>
<keyword evidence="4" id="KW-0677">Repeat</keyword>
<evidence type="ECO:0000313" key="11">
    <source>
        <dbReference type="Proteomes" id="UP000199588"/>
    </source>
</evidence>
<dbReference type="PROSITE" id="PS00211">
    <property type="entry name" value="ABC_TRANSPORTER_1"/>
    <property type="match status" value="1"/>
</dbReference>
<keyword evidence="2" id="KW-1003">Cell membrane</keyword>
<keyword evidence="3" id="KW-0762">Sugar transport</keyword>
<feature type="domain" description="ABC transporter" evidence="9">
    <location>
        <begin position="6"/>
        <end position="243"/>
    </location>
</feature>
<organism evidence="10 11">
    <name type="scientific">Basfia succiniciproducens</name>
    <dbReference type="NCBI Taxonomy" id="653940"/>
    <lineage>
        <taxon>Bacteria</taxon>
        <taxon>Pseudomonadati</taxon>
        <taxon>Pseudomonadota</taxon>
        <taxon>Gammaproteobacteria</taxon>
        <taxon>Pasteurellales</taxon>
        <taxon>Pasteurellaceae</taxon>
        <taxon>Basfia</taxon>
    </lineage>
</organism>
<dbReference type="Gene3D" id="3.40.50.300">
    <property type="entry name" value="P-loop containing nucleotide triphosphate hydrolases"/>
    <property type="match status" value="2"/>
</dbReference>
<dbReference type="SUPFAM" id="SSF52540">
    <property type="entry name" value="P-loop containing nucleoside triphosphate hydrolases"/>
    <property type="match status" value="2"/>
</dbReference>